<dbReference type="RefSeq" id="XP_002178751.1">
    <property type="nucleotide sequence ID" value="XM_002178715.1"/>
</dbReference>
<dbReference type="GeneID" id="7199767"/>
<dbReference type="PROSITE" id="PS00629">
    <property type="entry name" value="IMP_1"/>
    <property type="match status" value="1"/>
</dbReference>
<evidence type="ECO:0000256" key="5">
    <source>
        <dbReference type="ARBA" id="ARBA00022801"/>
    </source>
</evidence>
<comment type="cofactor">
    <cofactor evidence="1 7">
        <name>Mg(2+)</name>
        <dbReference type="ChEBI" id="CHEBI:18420"/>
    </cofactor>
</comment>
<dbReference type="InterPro" id="IPR000760">
    <property type="entry name" value="Inositol_monophosphatase-like"/>
</dbReference>
<evidence type="ECO:0000256" key="3">
    <source>
        <dbReference type="ARBA" id="ARBA00012633"/>
    </source>
</evidence>
<evidence type="ECO:0000256" key="4">
    <source>
        <dbReference type="ARBA" id="ARBA00022723"/>
    </source>
</evidence>
<feature type="binding site" evidence="7">
    <location>
        <position position="108"/>
    </location>
    <ligand>
        <name>Mg(2+)</name>
        <dbReference type="ChEBI" id="CHEBI:18420"/>
        <label>1</label>
        <note>catalytic</note>
    </ligand>
</feature>
<gene>
    <name evidence="8" type="ORF">PHATRDRAFT_41875</name>
</gene>
<sequence>MTQALQPESSDGIGVINKQDASPVTVADFAAQAMILRHLKDAFPDDSFIAEESSAALADEAGLANQVLKASQLGDMDALKESIDLGKEYEHWDGSSRPSRVWCLDPIDGTKGFLRGRRDGGQYAVALALLESGTPTIGILGCPNLPSDPKDFSYVWQKDENLENNQQTRGCIFVASKDGGSFQLPILPKSSSKKIDSQAKYGIIARAGAEYYARLPAPGYVEWIWDHAAGKVVVEEAGGSITDTKGKVIDFSLGAKMSDSVHGVLASSGGVFQSALLNAFIEQEAERQAKNADMNQFQKKHL</sequence>
<keyword evidence="9" id="KW-1185">Reference proteome</keyword>
<dbReference type="AlphaFoldDB" id="B7FVR6"/>
<keyword evidence="4 7" id="KW-0479">Metal-binding</keyword>
<dbReference type="InterPro" id="IPR051090">
    <property type="entry name" value="Inositol_monoP_superfamily"/>
</dbReference>
<accession>B7FVR6</accession>
<feature type="binding site" evidence="7">
    <location>
        <position position="51"/>
    </location>
    <ligand>
        <name>Mg(2+)</name>
        <dbReference type="ChEBI" id="CHEBI:18420"/>
        <label>1</label>
        <note>catalytic</note>
    </ligand>
</feature>
<dbReference type="GO" id="GO:0046854">
    <property type="term" value="P:phosphatidylinositol phosphate biosynthetic process"/>
    <property type="evidence" value="ECO:0007669"/>
    <property type="project" value="InterPro"/>
</dbReference>
<dbReference type="Pfam" id="PF00459">
    <property type="entry name" value="Inositol_P"/>
    <property type="match status" value="1"/>
</dbReference>
<proteinExistence type="inferred from homology"/>
<dbReference type="PANTHER" id="PTHR43200">
    <property type="entry name" value="PHOSPHATASE"/>
    <property type="match status" value="1"/>
</dbReference>
<dbReference type="Proteomes" id="UP000000759">
    <property type="component" value="Chromosome 5"/>
</dbReference>
<dbReference type="GO" id="GO:0008441">
    <property type="term" value="F:3'(2'),5'-bisphosphate nucleotidase activity"/>
    <property type="evidence" value="ECO:0007669"/>
    <property type="project" value="UniProtKB-EC"/>
</dbReference>
<dbReference type="Gene3D" id="3.40.190.80">
    <property type="match status" value="1"/>
</dbReference>
<keyword evidence="5" id="KW-0378">Hydrolase</keyword>
<keyword evidence="6 7" id="KW-0460">Magnesium</keyword>
<comment type="similarity">
    <text evidence="2">Belongs to the inositol monophosphatase superfamily.</text>
</comment>
<feature type="binding site" evidence="7">
    <location>
        <position position="107"/>
    </location>
    <ligand>
        <name>Mg(2+)</name>
        <dbReference type="ChEBI" id="CHEBI:18420"/>
        <label>1</label>
        <note>catalytic</note>
    </ligand>
</feature>
<dbReference type="InterPro" id="IPR020583">
    <property type="entry name" value="Inositol_monoP_metal-BS"/>
</dbReference>
<evidence type="ECO:0000256" key="1">
    <source>
        <dbReference type="ARBA" id="ARBA00001946"/>
    </source>
</evidence>
<dbReference type="eggNOG" id="KOG1528">
    <property type="taxonomic scope" value="Eukaryota"/>
</dbReference>
<dbReference type="KEGG" id="pti:PHATRDRAFT_41875"/>
<protein>
    <recommendedName>
        <fullName evidence="3">3'(2'),5'-bisphosphate nucleotidase</fullName>
        <ecNumber evidence="3">3.1.3.7</ecNumber>
    </recommendedName>
</protein>
<name>B7FVR6_PHATC</name>
<dbReference type="EMBL" id="CM000608">
    <property type="protein sequence ID" value="EEC49449.1"/>
    <property type="molecule type" value="Genomic_DNA"/>
</dbReference>
<reference evidence="8 9" key="1">
    <citation type="journal article" date="2008" name="Nature">
        <title>The Phaeodactylum genome reveals the evolutionary history of diatom genomes.</title>
        <authorList>
            <person name="Bowler C."/>
            <person name="Allen A.E."/>
            <person name="Badger J.H."/>
            <person name="Grimwood J."/>
            <person name="Jabbari K."/>
            <person name="Kuo A."/>
            <person name="Maheswari U."/>
            <person name="Martens C."/>
            <person name="Maumus F."/>
            <person name="Otillar R.P."/>
            <person name="Rayko E."/>
            <person name="Salamov A."/>
            <person name="Vandepoele K."/>
            <person name="Beszteri B."/>
            <person name="Gruber A."/>
            <person name="Heijde M."/>
            <person name="Katinka M."/>
            <person name="Mock T."/>
            <person name="Valentin K."/>
            <person name="Verret F."/>
            <person name="Berges J.A."/>
            <person name="Brownlee C."/>
            <person name="Cadoret J.P."/>
            <person name="Chiovitti A."/>
            <person name="Choi C.J."/>
            <person name="Coesel S."/>
            <person name="De Martino A."/>
            <person name="Detter J.C."/>
            <person name="Durkin C."/>
            <person name="Falciatore A."/>
            <person name="Fournet J."/>
            <person name="Haruta M."/>
            <person name="Huysman M.J."/>
            <person name="Jenkins B.D."/>
            <person name="Jiroutova K."/>
            <person name="Jorgensen R.E."/>
            <person name="Joubert Y."/>
            <person name="Kaplan A."/>
            <person name="Kroger N."/>
            <person name="Kroth P.G."/>
            <person name="La Roche J."/>
            <person name="Lindquist E."/>
            <person name="Lommer M."/>
            <person name="Martin-Jezequel V."/>
            <person name="Lopez P.J."/>
            <person name="Lucas S."/>
            <person name="Mangogna M."/>
            <person name="McGinnis K."/>
            <person name="Medlin L.K."/>
            <person name="Montsant A."/>
            <person name="Oudot-Le Secq M.P."/>
            <person name="Napoli C."/>
            <person name="Obornik M."/>
            <person name="Parker M.S."/>
            <person name="Petit J.L."/>
            <person name="Porcel B.M."/>
            <person name="Poulsen N."/>
            <person name="Robison M."/>
            <person name="Rychlewski L."/>
            <person name="Rynearson T.A."/>
            <person name="Schmutz J."/>
            <person name="Shapiro H."/>
            <person name="Siaut M."/>
            <person name="Stanley M."/>
            <person name="Sussman M.R."/>
            <person name="Taylor A.R."/>
            <person name="Vardi A."/>
            <person name="von Dassow P."/>
            <person name="Vyverman W."/>
            <person name="Willis A."/>
            <person name="Wyrwicz L.S."/>
            <person name="Rokhsar D.S."/>
            <person name="Weissenbach J."/>
            <person name="Armbrust E.V."/>
            <person name="Green B.R."/>
            <person name="Van de Peer Y."/>
            <person name="Grigoriev I.V."/>
        </authorList>
    </citation>
    <scope>NUCLEOTIDE SEQUENCE [LARGE SCALE GENOMIC DNA]</scope>
    <source>
        <strain evidence="8 9">CCAP 1055/1</strain>
    </source>
</reference>
<dbReference type="OrthoDB" id="411145at2759"/>
<dbReference type="PROSITE" id="PS00630">
    <property type="entry name" value="IMP_2"/>
    <property type="match status" value="1"/>
</dbReference>
<dbReference type="GO" id="GO:0000103">
    <property type="term" value="P:sulfate assimilation"/>
    <property type="evidence" value="ECO:0007669"/>
    <property type="project" value="TreeGrafter"/>
</dbReference>
<dbReference type="InParanoid" id="B7FVR6"/>
<evidence type="ECO:0000256" key="7">
    <source>
        <dbReference type="PIRSR" id="PIRSR600760-2"/>
    </source>
</evidence>
<dbReference type="PRINTS" id="PR00377">
    <property type="entry name" value="IMPHPHTASES"/>
</dbReference>
<evidence type="ECO:0000256" key="2">
    <source>
        <dbReference type="ARBA" id="ARBA00009759"/>
    </source>
</evidence>
<feature type="binding site" evidence="7">
    <location>
        <position position="105"/>
    </location>
    <ligand>
        <name>Mg(2+)</name>
        <dbReference type="ChEBI" id="CHEBI:18420"/>
        <label>1</label>
        <note>catalytic</note>
    </ligand>
</feature>
<dbReference type="PaxDb" id="2850-Phatr41875"/>
<reference evidence="9" key="2">
    <citation type="submission" date="2008-08" db="EMBL/GenBank/DDBJ databases">
        <authorList>
            <consortium name="Diatom Consortium"/>
            <person name="Grigoriev I."/>
            <person name="Grimwood J."/>
            <person name="Kuo A."/>
            <person name="Otillar R.P."/>
            <person name="Salamov A."/>
            <person name="Detter J.C."/>
            <person name="Lindquist E."/>
            <person name="Shapiro H."/>
            <person name="Lucas S."/>
            <person name="Glavina del Rio T."/>
            <person name="Pitluck S."/>
            <person name="Rokhsar D."/>
            <person name="Bowler C."/>
        </authorList>
    </citation>
    <scope>GENOME REANNOTATION</scope>
    <source>
        <strain evidence="9">CCAP 1055/1</strain>
    </source>
</reference>
<dbReference type="Gene3D" id="3.30.540.10">
    <property type="entry name" value="Fructose-1,6-Bisphosphatase, subunit A, domain 1"/>
    <property type="match status" value="1"/>
</dbReference>
<evidence type="ECO:0000313" key="9">
    <source>
        <dbReference type="Proteomes" id="UP000000759"/>
    </source>
</evidence>
<dbReference type="SUPFAM" id="SSF56655">
    <property type="entry name" value="Carbohydrate phosphatase"/>
    <property type="match status" value="1"/>
</dbReference>
<dbReference type="PANTHER" id="PTHR43200:SF6">
    <property type="entry name" value="3'(2'),5'-BISPHOSPHATE NUCLEOTIDASE"/>
    <property type="match status" value="1"/>
</dbReference>
<feature type="binding site" evidence="7">
    <location>
        <position position="226"/>
    </location>
    <ligand>
        <name>Mg(2+)</name>
        <dbReference type="ChEBI" id="CHEBI:18420"/>
        <label>1</label>
        <note>catalytic</note>
    </ligand>
</feature>
<dbReference type="STRING" id="556484.B7FVR6"/>
<dbReference type="EC" id="3.1.3.7" evidence="3"/>
<dbReference type="GO" id="GO:0046872">
    <property type="term" value="F:metal ion binding"/>
    <property type="evidence" value="ECO:0007669"/>
    <property type="project" value="UniProtKB-KW"/>
</dbReference>
<organism evidence="8 9">
    <name type="scientific">Phaeodactylum tricornutum (strain CCAP 1055/1)</name>
    <dbReference type="NCBI Taxonomy" id="556484"/>
    <lineage>
        <taxon>Eukaryota</taxon>
        <taxon>Sar</taxon>
        <taxon>Stramenopiles</taxon>
        <taxon>Ochrophyta</taxon>
        <taxon>Bacillariophyta</taxon>
        <taxon>Bacillariophyceae</taxon>
        <taxon>Bacillariophycidae</taxon>
        <taxon>Naviculales</taxon>
        <taxon>Phaeodactylaceae</taxon>
        <taxon>Phaeodactylum</taxon>
    </lineage>
</organism>
<evidence type="ECO:0000313" key="8">
    <source>
        <dbReference type="EMBL" id="EEC49449.1"/>
    </source>
</evidence>
<evidence type="ECO:0000256" key="6">
    <source>
        <dbReference type="ARBA" id="ARBA00022842"/>
    </source>
</evidence>
<dbReference type="InterPro" id="IPR020550">
    <property type="entry name" value="Inositol_monophosphatase_CS"/>
</dbReference>